<dbReference type="RefSeq" id="WP_027851978.1">
    <property type="nucleotide sequence ID" value="NZ_BSOR01000037.1"/>
</dbReference>
<feature type="transmembrane region" description="Helical" evidence="2">
    <location>
        <begin position="56"/>
        <end position="76"/>
    </location>
</feature>
<keyword evidence="2" id="KW-0812">Transmembrane</keyword>
<feature type="transmembrane region" description="Helical" evidence="2">
    <location>
        <begin position="12"/>
        <end position="36"/>
    </location>
</feature>
<name>A0ABQ5ZYT5_9GAMM</name>
<keyword evidence="4" id="KW-1185">Reference proteome</keyword>
<evidence type="ECO:0000313" key="4">
    <source>
        <dbReference type="Proteomes" id="UP001156682"/>
    </source>
</evidence>
<evidence type="ECO:0008006" key="5">
    <source>
        <dbReference type="Google" id="ProtNLM"/>
    </source>
</evidence>
<gene>
    <name evidence="3" type="ORF">GCM10007878_20990</name>
</gene>
<dbReference type="Proteomes" id="UP001156682">
    <property type="component" value="Unassembled WGS sequence"/>
</dbReference>
<reference evidence="4" key="1">
    <citation type="journal article" date="2019" name="Int. J. Syst. Evol. Microbiol.">
        <title>The Global Catalogue of Microorganisms (GCM) 10K type strain sequencing project: providing services to taxonomists for standard genome sequencing and annotation.</title>
        <authorList>
            <consortium name="The Broad Institute Genomics Platform"/>
            <consortium name="The Broad Institute Genome Sequencing Center for Infectious Disease"/>
            <person name="Wu L."/>
            <person name="Ma J."/>
        </authorList>
    </citation>
    <scope>NUCLEOTIDE SEQUENCE [LARGE SCALE GENOMIC DNA]</scope>
    <source>
        <strain evidence="4">NBRC 100033</strain>
    </source>
</reference>
<dbReference type="EMBL" id="BSOR01000037">
    <property type="protein sequence ID" value="GLR64661.1"/>
    <property type="molecule type" value="Genomic_DNA"/>
</dbReference>
<evidence type="ECO:0000313" key="3">
    <source>
        <dbReference type="EMBL" id="GLR64661.1"/>
    </source>
</evidence>
<feature type="coiled-coil region" evidence="1">
    <location>
        <begin position="312"/>
        <end position="339"/>
    </location>
</feature>
<accession>A0ABQ5ZYT5</accession>
<evidence type="ECO:0000256" key="2">
    <source>
        <dbReference type="SAM" id="Phobius"/>
    </source>
</evidence>
<keyword evidence="1" id="KW-0175">Coiled coil</keyword>
<sequence>MNLLSIYNLSRPYFALAFSWRFIAVTLLLLVAAGWYSLTQYSGFNWLNLNLASLPLPVYALWLLAIILSALFAWGCSPVERKLIKAISLANQDLRRSDAEQGLQQANSALFLLPSATIKLGSLQAAFYKSQGEWVKAYNTLQELQALPLLPKERTVLELDLMRLFYASGNFKATQQALTRLQKGRLSQAQQSLYYLTQAELYLIENKFQAAKDLVEQHYAEPNLPANTQVALLHTLGVIDTHLQNYESVIAAYRQAWEILKQQKNSFGQAEITIDNLALTYAKQGELNKLQPFVQQLDALATPNNTDHQLALHNIKINLARQLNDRQALEQAYAQAEENLLPQLEGEQRFFYTVMGLRMHFNDGVDFEKALQATQVAMLNKPAINTLNYLRVIKEISGILNQALERIGPRPDIMTFYSWLLFEFKRLEPALDRLQDEIPPSLPSPKAELISLKVDSLKHEMILLHAQPSKALFEKIFELLEEKKKLWQGIHNPVAHLHELMIILDEYCAYKKALPNTQFEADFKQLAIASLEEAEVLLNDNQANLAYSDKLIGLAYACYQLNTKKEQAKHWLATYDQSKQSTNHLAAWLRQQYQETKAWVGV</sequence>
<dbReference type="InterPro" id="IPR011990">
    <property type="entry name" value="TPR-like_helical_dom_sf"/>
</dbReference>
<keyword evidence="2" id="KW-0472">Membrane</keyword>
<evidence type="ECO:0000256" key="1">
    <source>
        <dbReference type="SAM" id="Coils"/>
    </source>
</evidence>
<protein>
    <recommendedName>
        <fullName evidence="5">Tetratricopeptide repeat-containing protein</fullName>
    </recommendedName>
</protein>
<organism evidence="3 4">
    <name type="scientific">Marinospirillum insulare</name>
    <dbReference type="NCBI Taxonomy" id="217169"/>
    <lineage>
        <taxon>Bacteria</taxon>
        <taxon>Pseudomonadati</taxon>
        <taxon>Pseudomonadota</taxon>
        <taxon>Gammaproteobacteria</taxon>
        <taxon>Oceanospirillales</taxon>
        <taxon>Oceanospirillaceae</taxon>
        <taxon>Marinospirillum</taxon>
    </lineage>
</organism>
<proteinExistence type="predicted"/>
<keyword evidence="2" id="KW-1133">Transmembrane helix</keyword>
<comment type="caution">
    <text evidence="3">The sequence shown here is derived from an EMBL/GenBank/DDBJ whole genome shotgun (WGS) entry which is preliminary data.</text>
</comment>
<dbReference type="Gene3D" id="1.25.40.10">
    <property type="entry name" value="Tetratricopeptide repeat domain"/>
    <property type="match status" value="1"/>
</dbReference>